<dbReference type="GO" id="GO:1901605">
    <property type="term" value="P:alpha-amino acid metabolic process"/>
    <property type="evidence" value="ECO:0007669"/>
    <property type="project" value="TreeGrafter"/>
</dbReference>
<dbReference type="InterPro" id="IPR015421">
    <property type="entry name" value="PyrdxlP-dep_Trfase_major"/>
</dbReference>
<evidence type="ECO:0000313" key="7">
    <source>
        <dbReference type="Proteomes" id="UP000199073"/>
    </source>
</evidence>
<evidence type="ECO:0000313" key="6">
    <source>
        <dbReference type="EMBL" id="SDO83070.1"/>
    </source>
</evidence>
<dbReference type="Pfam" id="PF00155">
    <property type="entry name" value="Aminotran_1_2"/>
    <property type="match status" value="1"/>
</dbReference>
<dbReference type="OrthoDB" id="9808770at2"/>
<proteinExistence type="predicted"/>
<dbReference type="EMBL" id="FNJI01000006">
    <property type="protein sequence ID" value="SDO83070.1"/>
    <property type="molecule type" value="Genomic_DNA"/>
</dbReference>
<reference evidence="6 7" key="1">
    <citation type="submission" date="2016-10" db="EMBL/GenBank/DDBJ databases">
        <authorList>
            <person name="de Groot N.N."/>
        </authorList>
    </citation>
    <scope>NUCLEOTIDE SEQUENCE [LARGE SCALE GENOMIC DNA]</scope>
    <source>
        <strain evidence="6 7">DSM 12130</strain>
    </source>
</reference>
<dbReference type="CDD" id="cd00609">
    <property type="entry name" value="AAT_like"/>
    <property type="match status" value="1"/>
</dbReference>
<dbReference type="GO" id="GO:0009042">
    <property type="term" value="F:valine-pyruvate transaminase activity"/>
    <property type="evidence" value="ECO:0007669"/>
    <property type="project" value="TreeGrafter"/>
</dbReference>
<dbReference type="PANTHER" id="PTHR42790">
    <property type="entry name" value="AMINOTRANSFERASE"/>
    <property type="match status" value="1"/>
</dbReference>
<evidence type="ECO:0000259" key="5">
    <source>
        <dbReference type="Pfam" id="PF00155"/>
    </source>
</evidence>
<evidence type="ECO:0000256" key="1">
    <source>
        <dbReference type="ARBA" id="ARBA00001933"/>
    </source>
</evidence>
<dbReference type="InterPro" id="IPR004839">
    <property type="entry name" value="Aminotransferase_I/II_large"/>
</dbReference>
<keyword evidence="6" id="KW-0670">Pyruvate</keyword>
<dbReference type="SUPFAM" id="SSF53383">
    <property type="entry name" value="PLP-dependent transferases"/>
    <property type="match status" value="1"/>
</dbReference>
<dbReference type="PANTHER" id="PTHR42790:SF4">
    <property type="entry name" value="VALINE--PYRUVATE AMINOTRANSFERASE"/>
    <property type="match status" value="1"/>
</dbReference>
<dbReference type="Proteomes" id="UP000199073">
    <property type="component" value="Unassembled WGS sequence"/>
</dbReference>
<dbReference type="NCBIfam" id="NF006967">
    <property type="entry name" value="PRK09440.1-5"/>
    <property type="match status" value="1"/>
</dbReference>
<dbReference type="NCBIfam" id="NF006964">
    <property type="entry name" value="PRK09440.1-2"/>
    <property type="match status" value="1"/>
</dbReference>
<feature type="domain" description="Aminotransferase class I/classII large" evidence="5">
    <location>
        <begin position="182"/>
        <end position="406"/>
    </location>
</feature>
<evidence type="ECO:0000256" key="2">
    <source>
        <dbReference type="ARBA" id="ARBA00022576"/>
    </source>
</evidence>
<sequence length="423" mass="46992">MEFSTFGRKLTCDAGILSLMEDLGRAKEKYGDDLVMMGGGNPGQIAEFQELMRGHLSEICSDPAEFGELVGSYSPPYGNREFVTSLSSLFTGEFGWNVGPDNICLTNGSQTGFFMLFNLLAGKMSDGSVKKICLPMAPEYIGYADLGLEQDLFVSNRPNIEIIDDWFFKYRVDFENLHIDHTIGAICISRPTNPTGNVIDDNEMQKLMARAERCNIPIIIDSAYGAPFPGMIYTEATPVWNENLILSLSLSKLGLPAVRTGIVIASKEIIAALTAMNAIMSLSPTNFGAHLANRLVADGTIIEVSKSVMQPFYRSKMKKAVAAVKENFGDLPCRMHVPEGAMFLWLWFEGLPITSLELYQRLKEEGALVVSGHYFFPGLVEEWPHKDQCLRVTYSQDDGDVQKGLRIIAETVRRVYAEEKKDD</sequence>
<comment type="cofactor">
    <cofactor evidence="1">
        <name>pyridoxal 5'-phosphate</name>
        <dbReference type="ChEBI" id="CHEBI:597326"/>
    </cofactor>
</comment>
<evidence type="ECO:0000256" key="4">
    <source>
        <dbReference type="ARBA" id="ARBA00022898"/>
    </source>
</evidence>
<organism evidence="6 7">
    <name type="scientific">Desulforhopalus singaporensis</name>
    <dbReference type="NCBI Taxonomy" id="91360"/>
    <lineage>
        <taxon>Bacteria</taxon>
        <taxon>Pseudomonadati</taxon>
        <taxon>Thermodesulfobacteriota</taxon>
        <taxon>Desulfobulbia</taxon>
        <taxon>Desulfobulbales</taxon>
        <taxon>Desulfocapsaceae</taxon>
        <taxon>Desulforhopalus</taxon>
    </lineage>
</organism>
<name>A0A1H0MSF5_9BACT</name>
<gene>
    <name evidence="6" type="ORF">SAMN05660330_01158</name>
</gene>
<dbReference type="STRING" id="91360.SAMN05660330_01158"/>
<dbReference type="InterPro" id="IPR050859">
    <property type="entry name" value="Class-I_PLP-dep_aminotransf"/>
</dbReference>
<dbReference type="GO" id="GO:0030170">
    <property type="term" value="F:pyridoxal phosphate binding"/>
    <property type="evidence" value="ECO:0007669"/>
    <property type="project" value="InterPro"/>
</dbReference>
<keyword evidence="4" id="KW-0663">Pyridoxal phosphate</keyword>
<keyword evidence="3 6" id="KW-0808">Transferase</keyword>
<accession>A0A1H0MSF5</accession>
<evidence type="ECO:0000256" key="3">
    <source>
        <dbReference type="ARBA" id="ARBA00022679"/>
    </source>
</evidence>
<dbReference type="AlphaFoldDB" id="A0A1H0MSF5"/>
<dbReference type="RefSeq" id="WP_092220698.1">
    <property type="nucleotide sequence ID" value="NZ_FNJI01000006.1"/>
</dbReference>
<dbReference type="InterPro" id="IPR015424">
    <property type="entry name" value="PyrdxlP-dep_Trfase"/>
</dbReference>
<dbReference type="Gene3D" id="3.40.640.10">
    <property type="entry name" value="Type I PLP-dependent aspartate aminotransferase-like (Major domain)"/>
    <property type="match status" value="1"/>
</dbReference>
<dbReference type="GO" id="GO:0005829">
    <property type="term" value="C:cytosol"/>
    <property type="evidence" value="ECO:0007669"/>
    <property type="project" value="TreeGrafter"/>
</dbReference>
<keyword evidence="7" id="KW-1185">Reference proteome</keyword>
<protein>
    <submittedName>
        <fullName evidence="6">Valine-pyruvate aminotransferase apoenzyme</fullName>
    </submittedName>
</protein>
<keyword evidence="2 6" id="KW-0032">Aminotransferase</keyword>